<protein>
    <recommendedName>
        <fullName evidence="1">DUF6894 domain-containing protein</fullName>
    </recommendedName>
</protein>
<dbReference type="InterPro" id="IPR054189">
    <property type="entry name" value="DUF6894"/>
</dbReference>
<reference evidence="2 3" key="1">
    <citation type="submission" date="2016-10" db="EMBL/GenBank/DDBJ databases">
        <authorList>
            <person name="de Groot N.N."/>
        </authorList>
    </citation>
    <scope>NUCLEOTIDE SEQUENCE [LARGE SCALE GENOMIC DNA]</scope>
    <source>
        <strain evidence="2 3">CPCC 100156</strain>
    </source>
</reference>
<evidence type="ECO:0000313" key="2">
    <source>
        <dbReference type="EMBL" id="SDD94550.1"/>
    </source>
</evidence>
<dbReference type="AlphaFoldDB" id="A0A1G6YW26"/>
<accession>A0A1G6YW26</accession>
<dbReference type="RefSeq" id="WP_090664414.1">
    <property type="nucleotide sequence ID" value="NZ_FMZX01000015.1"/>
</dbReference>
<dbReference type="Proteomes" id="UP000198925">
    <property type="component" value="Unassembled WGS sequence"/>
</dbReference>
<dbReference type="EMBL" id="FMZX01000015">
    <property type="protein sequence ID" value="SDD94550.1"/>
    <property type="molecule type" value="Genomic_DNA"/>
</dbReference>
<gene>
    <name evidence="2" type="ORF">SAMN04487779_101529</name>
</gene>
<name>A0A1G6YW26_9PROT</name>
<evidence type="ECO:0000313" key="3">
    <source>
        <dbReference type="Proteomes" id="UP000198925"/>
    </source>
</evidence>
<feature type="domain" description="DUF6894" evidence="1">
    <location>
        <begin position="3"/>
        <end position="71"/>
    </location>
</feature>
<dbReference type="Pfam" id="PF21834">
    <property type="entry name" value="DUF6894"/>
    <property type="match status" value="1"/>
</dbReference>
<keyword evidence="3" id="KW-1185">Reference proteome</keyword>
<organism evidence="2 3">
    <name type="scientific">Belnapia rosea</name>
    <dbReference type="NCBI Taxonomy" id="938405"/>
    <lineage>
        <taxon>Bacteria</taxon>
        <taxon>Pseudomonadati</taxon>
        <taxon>Pseudomonadota</taxon>
        <taxon>Alphaproteobacteria</taxon>
        <taxon>Acetobacterales</taxon>
        <taxon>Roseomonadaceae</taxon>
        <taxon>Belnapia</taxon>
    </lineage>
</organism>
<evidence type="ECO:0000259" key="1">
    <source>
        <dbReference type="Pfam" id="PF21834"/>
    </source>
</evidence>
<sequence length="77" mass="8546">MPRFFLNIRDGDFLARDDEGLEFPDLEAARAEALAAARDVLGDAIQHDQVQDTRQYEITDPSGKVLATIPLMDALKS</sequence>
<proteinExistence type="predicted"/>